<gene>
    <name evidence="7" type="ORF">PCOR1329_LOCUS42035</name>
</gene>
<keyword evidence="5 6" id="KW-0472">Membrane</keyword>
<proteinExistence type="predicted"/>
<dbReference type="Proteomes" id="UP001189429">
    <property type="component" value="Unassembled WGS sequence"/>
</dbReference>
<evidence type="ECO:0000256" key="5">
    <source>
        <dbReference type="ARBA" id="ARBA00023136"/>
    </source>
</evidence>
<dbReference type="InterPro" id="IPR023271">
    <property type="entry name" value="Aquaporin-like"/>
</dbReference>
<dbReference type="PROSITE" id="PS51257">
    <property type="entry name" value="PROKAR_LIPOPROTEIN"/>
    <property type="match status" value="1"/>
</dbReference>
<dbReference type="PANTHER" id="PTHR45724">
    <property type="entry name" value="AQUAPORIN NIP2-1"/>
    <property type="match status" value="1"/>
</dbReference>
<dbReference type="Gene3D" id="1.20.1080.10">
    <property type="entry name" value="Glycerol uptake facilitator protein"/>
    <property type="match status" value="1"/>
</dbReference>
<evidence type="ECO:0008006" key="9">
    <source>
        <dbReference type="Google" id="ProtNLM"/>
    </source>
</evidence>
<dbReference type="InterPro" id="IPR022357">
    <property type="entry name" value="MIP_CS"/>
</dbReference>
<dbReference type="InterPro" id="IPR000425">
    <property type="entry name" value="MIP"/>
</dbReference>
<reference evidence="7" key="1">
    <citation type="submission" date="2023-10" db="EMBL/GenBank/DDBJ databases">
        <authorList>
            <person name="Chen Y."/>
            <person name="Shah S."/>
            <person name="Dougan E. K."/>
            <person name="Thang M."/>
            <person name="Chan C."/>
        </authorList>
    </citation>
    <scope>NUCLEOTIDE SEQUENCE [LARGE SCALE GENOMIC DNA]</scope>
</reference>
<feature type="transmembrane region" description="Helical" evidence="6">
    <location>
        <begin position="6"/>
        <end position="28"/>
    </location>
</feature>
<evidence type="ECO:0000313" key="8">
    <source>
        <dbReference type="Proteomes" id="UP001189429"/>
    </source>
</evidence>
<feature type="transmembrane region" description="Helical" evidence="6">
    <location>
        <begin position="196"/>
        <end position="215"/>
    </location>
</feature>
<dbReference type="InterPro" id="IPR034294">
    <property type="entry name" value="Aquaporin_transptr"/>
</dbReference>
<keyword evidence="8" id="KW-1185">Reference proteome</keyword>
<dbReference type="SUPFAM" id="SSF81338">
    <property type="entry name" value="Aquaporin-like"/>
    <property type="match status" value="1"/>
</dbReference>
<feature type="transmembrane region" description="Helical" evidence="6">
    <location>
        <begin position="127"/>
        <end position="151"/>
    </location>
</feature>
<organism evidence="7 8">
    <name type="scientific">Prorocentrum cordatum</name>
    <dbReference type="NCBI Taxonomy" id="2364126"/>
    <lineage>
        <taxon>Eukaryota</taxon>
        <taxon>Sar</taxon>
        <taxon>Alveolata</taxon>
        <taxon>Dinophyceae</taxon>
        <taxon>Prorocentrales</taxon>
        <taxon>Prorocentraceae</taxon>
        <taxon>Prorocentrum</taxon>
    </lineage>
</organism>
<dbReference type="EMBL" id="CAUYUJ010015051">
    <property type="protein sequence ID" value="CAK0849317.1"/>
    <property type="molecule type" value="Genomic_DNA"/>
</dbReference>
<comment type="caution">
    <text evidence="7">The sequence shown here is derived from an EMBL/GenBank/DDBJ whole genome shotgun (WGS) entry which is preliminary data.</text>
</comment>
<feature type="transmembrane region" description="Helical" evidence="6">
    <location>
        <begin position="163"/>
        <end position="184"/>
    </location>
</feature>
<evidence type="ECO:0000256" key="6">
    <source>
        <dbReference type="SAM" id="Phobius"/>
    </source>
</evidence>
<accession>A0ABN9TT47</accession>
<evidence type="ECO:0000313" key="7">
    <source>
        <dbReference type="EMBL" id="CAK0849317.1"/>
    </source>
</evidence>
<dbReference type="PANTHER" id="PTHR45724:SF13">
    <property type="entry name" value="AQUAPORIN NIP1-1-RELATED"/>
    <property type="match status" value="1"/>
</dbReference>
<protein>
    <recommendedName>
        <fullName evidence="9">Aquaporin</fullName>
    </recommendedName>
</protein>
<dbReference type="PROSITE" id="PS00221">
    <property type="entry name" value="MIP"/>
    <property type="match status" value="1"/>
</dbReference>
<evidence type="ECO:0000256" key="3">
    <source>
        <dbReference type="ARBA" id="ARBA00022692"/>
    </source>
</evidence>
<name>A0ABN9TT47_9DINO</name>
<evidence type="ECO:0000256" key="2">
    <source>
        <dbReference type="ARBA" id="ARBA00022448"/>
    </source>
</evidence>
<keyword evidence="4 6" id="KW-1133">Transmembrane helix</keyword>
<keyword evidence="3 6" id="KW-0812">Transmembrane</keyword>
<keyword evidence="2" id="KW-0813">Transport</keyword>
<dbReference type="Pfam" id="PF00230">
    <property type="entry name" value="MIP"/>
    <property type="match status" value="1"/>
</dbReference>
<evidence type="ECO:0000256" key="1">
    <source>
        <dbReference type="ARBA" id="ARBA00004141"/>
    </source>
</evidence>
<evidence type="ECO:0000256" key="4">
    <source>
        <dbReference type="ARBA" id="ARBA00022989"/>
    </source>
</evidence>
<comment type="subcellular location">
    <subcellularLocation>
        <location evidence="1">Membrane</location>
        <topology evidence="1">Multi-pass membrane protein</topology>
    </subcellularLocation>
</comment>
<sequence>MASIWARYLAELLGTYILVIVVACLDIVGEASDIFSAQAHFSQAFALFCSCPACFQLDEEVLSEQQNGSAAMAHKAESAAAGESVPLYAAGAVTALTYSLYNVSGAHLNPAVSVAFGVAGEMTWKMVGIYVALQSLAAMLGTFTFAVAFQVTLQNNKSGEYDWARAGLTEVLFSTMFCFVFLNVVRAKKNKDSQHYGLAIGLALLAATCAGRWSAADLSQTAPACDPRA</sequence>